<accession>A0A8T1BSQ8</accession>
<protein>
    <submittedName>
        <fullName evidence="2">Uncharacterized protein</fullName>
    </submittedName>
</protein>
<proteinExistence type="predicted"/>
<dbReference type="Proteomes" id="UP000774804">
    <property type="component" value="Unassembled WGS sequence"/>
</dbReference>
<gene>
    <name evidence="1" type="ORF">PC113_g16484</name>
    <name evidence="2" type="ORF">PC115_g13765</name>
    <name evidence="3" type="ORF">PC118_g7632</name>
</gene>
<dbReference type="EMBL" id="RCMI01000500">
    <property type="protein sequence ID" value="KAG2907826.1"/>
    <property type="molecule type" value="Genomic_DNA"/>
</dbReference>
<sequence length="152" mass="16805">MLMDPADSDSESRDEITATWAESQLEEAYNRNELQSFLAKNPVMKSLLPGMTGLMNGPVASSPEATNKLDTAKATLRLLKEDGITVGSCKAHDLFDLGLEVMQTALLELFERPRVLVGESPVLTEPSVKAAVRHLWDPCRRLVHRSTHPTHL</sequence>
<evidence type="ECO:0000313" key="4">
    <source>
        <dbReference type="Proteomes" id="UP000774804"/>
    </source>
</evidence>
<reference evidence="2" key="1">
    <citation type="submission" date="2018-10" db="EMBL/GenBank/DDBJ databases">
        <title>Effector identification in a new, highly contiguous assembly of the strawberry crown rot pathogen Phytophthora cactorum.</title>
        <authorList>
            <person name="Armitage A.D."/>
            <person name="Nellist C.F."/>
            <person name="Bates H."/>
            <person name="Vickerstaff R.J."/>
            <person name="Harrison R.J."/>
        </authorList>
    </citation>
    <scope>NUCLEOTIDE SEQUENCE</scope>
    <source>
        <strain evidence="1">15-7</strain>
        <strain evidence="2">4032</strain>
        <strain evidence="3">P415</strain>
    </source>
</reference>
<dbReference type="AlphaFoldDB" id="A0A8T1BSQ8"/>
<organism evidence="2 4">
    <name type="scientific">Phytophthora cactorum</name>
    <dbReference type="NCBI Taxonomy" id="29920"/>
    <lineage>
        <taxon>Eukaryota</taxon>
        <taxon>Sar</taxon>
        <taxon>Stramenopiles</taxon>
        <taxon>Oomycota</taxon>
        <taxon>Peronosporomycetes</taxon>
        <taxon>Peronosporales</taxon>
        <taxon>Peronosporaceae</taxon>
        <taxon>Phytophthora</taxon>
    </lineage>
</organism>
<evidence type="ECO:0000313" key="1">
    <source>
        <dbReference type="EMBL" id="KAG2850773.1"/>
    </source>
</evidence>
<dbReference type="Proteomes" id="UP000697107">
    <property type="component" value="Unassembled WGS sequence"/>
</dbReference>
<dbReference type="EMBL" id="RCMG01000657">
    <property type="protein sequence ID" value="KAG2850773.1"/>
    <property type="molecule type" value="Genomic_DNA"/>
</dbReference>
<name>A0A8T1BSQ8_9STRA</name>
<dbReference type="Proteomes" id="UP000735874">
    <property type="component" value="Unassembled WGS sequence"/>
</dbReference>
<comment type="caution">
    <text evidence="2">The sequence shown here is derived from an EMBL/GenBank/DDBJ whole genome shotgun (WGS) entry which is preliminary data.</text>
</comment>
<dbReference type="EMBL" id="RCML01000185">
    <property type="protein sequence ID" value="KAG2986799.1"/>
    <property type="molecule type" value="Genomic_DNA"/>
</dbReference>
<dbReference type="VEuPathDB" id="FungiDB:PC110_g11331"/>
<evidence type="ECO:0000313" key="2">
    <source>
        <dbReference type="EMBL" id="KAG2907826.1"/>
    </source>
</evidence>
<evidence type="ECO:0000313" key="3">
    <source>
        <dbReference type="EMBL" id="KAG2986799.1"/>
    </source>
</evidence>